<dbReference type="UniPathway" id="UPA00109">
    <property type="reaction ID" value="UER00183"/>
</dbReference>
<organism evidence="9 10">
    <name type="scientific">Actinopolyspora saharensis</name>
    <dbReference type="NCBI Taxonomy" id="995062"/>
    <lineage>
        <taxon>Bacteria</taxon>
        <taxon>Bacillati</taxon>
        <taxon>Actinomycetota</taxon>
        <taxon>Actinomycetes</taxon>
        <taxon>Actinopolysporales</taxon>
        <taxon>Actinopolysporaceae</taxon>
        <taxon>Actinopolyspora</taxon>
    </lineage>
</organism>
<sequence>MFSDDMRLIAREMVAPGKGILAADESTGTMEKRLHAVGLDSTEEVRRQYRELIVSTPELGKSISSVILFDETVRQDSSSGVPLRKVAEDNGVLPGIKVDKGAKPLAGSDGEKITEGLDGLRDRLSEYVELGMNFTKWRAVLDIAADRPSDYAIHANAHALGRYAALSQEAGLVPMVEPEVLMDGDHSLEAAEEATVRTLREVFDELAKQRVELESMVLKPNMVVAGKDHPQQPSSADVAEATVRALKRTVPPAVPGIAFLSGGQSDEEATVNLNAINQLGPLPWQVTFSFGRGLLAPALQEWVGRSEKFDGAQRVLAHRAKLNGAAREGKYESVLEHA</sequence>
<keyword evidence="10" id="KW-1185">Reference proteome</keyword>
<evidence type="ECO:0000256" key="7">
    <source>
        <dbReference type="ARBA" id="ARBA00029799"/>
    </source>
</evidence>
<evidence type="ECO:0000256" key="3">
    <source>
        <dbReference type="ARBA" id="ARBA00010387"/>
    </source>
</evidence>
<evidence type="ECO:0000256" key="8">
    <source>
        <dbReference type="ARBA" id="ARBA00072515"/>
    </source>
</evidence>
<dbReference type="RefSeq" id="WP_092521817.1">
    <property type="nucleotide sequence ID" value="NZ_FNKO01000001.1"/>
</dbReference>
<evidence type="ECO:0000313" key="9">
    <source>
        <dbReference type="EMBL" id="SDQ34761.1"/>
    </source>
</evidence>
<proteinExistence type="inferred from homology"/>
<comment type="pathway">
    <text evidence="2">Carbohydrate degradation; glycolysis; D-glyceraldehyde 3-phosphate and glycerone phosphate from D-glucose: step 4/4.</text>
</comment>
<dbReference type="GO" id="GO:0004332">
    <property type="term" value="F:fructose-bisphosphate aldolase activity"/>
    <property type="evidence" value="ECO:0007669"/>
    <property type="project" value="UniProtKB-EC"/>
</dbReference>
<comment type="similarity">
    <text evidence="3">Belongs to the class I fructose-bisphosphate aldolase family.</text>
</comment>
<gene>
    <name evidence="9" type="ORF">SAMN04489718_1417</name>
</gene>
<dbReference type="AlphaFoldDB" id="A0A1H1A5I5"/>
<accession>A0A1H1A5I5</accession>
<dbReference type="Pfam" id="PF00274">
    <property type="entry name" value="Glycolytic"/>
    <property type="match status" value="1"/>
</dbReference>
<protein>
    <recommendedName>
        <fullName evidence="8">Probable fructose-bisphosphate aldolase class 1</fullName>
        <ecNumber evidence="4">4.1.2.13</ecNumber>
    </recommendedName>
    <alternativeName>
        <fullName evidence="7">Fructose-bisphosphate aldolase class I</fullName>
    </alternativeName>
</protein>
<evidence type="ECO:0000256" key="5">
    <source>
        <dbReference type="ARBA" id="ARBA00023152"/>
    </source>
</evidence>
<dbReference type="Proteomes" id="UP000199301">
    <property type="component" value="Unassembled WGS sequence"/>
</dbReference>
<dbReference type="Gene3D" id="3.20.20.70">
    <property type="entry name" value="Aldolase class I"/>
    <property type="match status" value="1"/>
</dbReference>
<dbReference type="NCBIfam" id="NF033379">
    <property type="entry name" value="FrucBisAld_I"/>
    <property type="match status" value="1"/>
</dbReference>
<comment type="catalytic activity">
    <reaction evidence="1">
        <text>beta-D-fructose 1,6-bisphosphate = D-glyceraldehyde 3-phosphate + dihydroxyacetone phosphate</text>
        <dbReference type="Rhea" id="RHEA:14729"/>
        <dbReference type="ChEBI" id="CHEBI:32966"/>
        <dbReference type="ChEBI" id="CHEBI:57642"/>
        <dbReference type="ChEBI" id="CHEBI:59776"/>
        <dbReference type="EC" id="4.1.2.13"/>
    </reaction>
</comment>
<evidence type="ECO:0000313" key="10">
    <source>
        <dbReference type="Proteomes" id="UP000199301"/>
    </source>
</evidence>
<dbReference type="PANTHER" id="PTHR11627">
    <property type="entry name" value="FRUCTOSE-BISPHOSPHATE ALDOLASE"/>
    <property type="match status" value="1"/>
</dbReference>
<dbReference type="InterPro" id="IPR013785">
    <property type="entry name" value="Aldolase_TIM"/>
</dbReference>
<keyword evidence="5" id="KW-0324">Glycolysis</keyword>
<evidence type="ECO:0000256" key="4">
    <source>
        <dbReference type="ARBA" id="ARBA00013068"/>
    </source>
</evidence>
<keyword evidence="6" id="KW-0456">Lyase</keyword>
<dbReference type="FunFam" id="3.20.20.70:FF:000140">
    <property type="entry name" value="Fructose-bisphosphate aldolase"/>
    <property type="match status" value="1"/>
</dbReference>
<evidence type="ECO:0000256" key="1">
    <source>
        <dbReference type="ARBA" id="ARBA00000441"/>
    </source>
</evidence>
<dbReference type="InterPro" id="IPR000741">
    <property type="entry name" value="FBA_I"/>
</dbReference>
<reference evidence="10" key="1">
    <citation type="submission" date="2016-10" db="EMBL/GenBank/DDBJ databases">
        <authorList>
            <person name="Varghese N."/>
            <person name="Submissions S."/>
        </authorList>
    </citation>
    <scope>NUCLEOTIDE SEQUENCE [LARGE SCALE GENOMIC DNA]</scope>
    <source>
        <strain evidence="10">DSM 45459</strain>
    </source>
</reference>
<dbReference type="GO" id="GO:0006096">
    <property type="term" value="P:glycolytic process"/>
    <property type="evidence" value="ECO:0007669"/>
    <property type="project" value="UniProtKB-UniPathway"/>
</dbReference>
<dbReference type="EC" id="4.1.2.13" evidence="4"/>
<dbReference type="EMBL" id="FNKO01000001">
    <property type="protein sequence ID" value="SDQ34761.1"/>
    <property type="molecule type" value="Genomic_DNA"/>
</dbReference>
<evidence type="ECO:0000256" key="6">
    <source>
        <dbReference type="ARBA" id="ARBA00023239"/>
    </source>
</evidence>
<name>A0A1H1A5I5_9ACTN</name>
<dbReference type="SUPFAM" id="SSF51569">
    <property type="entry name" value="Aldolase"/>
    <property type="match status" value="1"/>
</dbReference>
<dbReference type="STRING" id="995062.SAMN04489718_1417"/>
<evidence type="ECO:0000256" key="2">
    <source>
        <dbReference type="ARBA" id="ARBA00004714"/>
    </source>
</evidence>
<dbReference type="OrthoDB" id="9813469at2"/>